<organism evidence="3 4">
    <name type="scientific">Corchorus olitorius</name>
    <dbReference type="NCBI Taxonomy" id="93759"/>
    <lineage>
        <taxon>Eukaryota</taxon>
        <taxon>Viridiplantae</taxon>
        <taxon>Streptophyta</taxon>
        <taxon>Embryophyta</taxon>
        <taxon>Tracheophyta</taxon>
        <taxon>Spermatophyta</taxon>
        <taxon>Magnoliopsida</taxon>
        <taxon>eudicotyledons</taxon>
        <taxon>Gunneridae</taxon>
        <taxon>Pentapetalae</taxon>
        <taxon>rosids</taxon>
        <taxon>malvids</taxon>
        <taxon>Malvales</taxon>
        <taxon>Malvaceae</taxon>
        <taxon>Grewioideae</taxon>
        <taxon>Apeibeae</taxon>
        <taxon>Corchorus</taxon>
    </lineage>
</organism>
<feature type="chain" id="PRO_5012141927" evidence="2">
    <location>
        <begin position="18"/>
        <end position="141"/>
    </location>
</feature>
<sequence length="141" mass="15779">MFLLCNGLLVFIATSSGLITTYSVEKSESKAEKSIKSKESSEKKGFIAKVKQVAAEVDQETQDSKMESNLALSQETEAIALVAEEEKEEEQRNEAVVVVEEDEDGGFGSMSDEELNRKCEDFIRKMKEGIKFEARQLIMVQ</sequence>
<keyword evidence="2" id="KW-0732">Signal</keyword>
<protein>
    <submittedName>
        <fullName evidence="3">Uncharacterized protein</fullName>
    </submittedName>
</protein>
<feature type="region of interest" description="Disordered" evidence="1">
    <location>
        <begin position="84"/>
        <end position="113"/>
    </location>
</feature>
<accession>A0A1R3GUS9</accession>
<dbReference type="STRING" id="93759.A0A1R3GUS9"/>
<name>A0A1R3GUS9_9ROSI</name>
<dbReference type="PANTHER" id="PTHR34947:SF3">
    <property type="entry name" value="TRANSMEMBRANE PROTEIN"/>
    <property type="match status" value="1"/>
</dbReference>
<dbReference type="AlphaFoldDB" id="A0A1R3GUS9"/>
<comment type="caution">
    <text evidence="3">The sequence shown here is derived from an EMBL/GenBank/DDBJ whole genome shotgun (WGS) entry which is preliminary data.</text>
</comment>
<dbReference type="OrthoDB" id="1727102at2759"/>
<feature type="signal peptide" evidence="2">
    <location>
        <begin position="1"/>
        <end position="17"/>
    </location>
</feature>
<reference evidence="4" key="1">
    <citation type="submission" date="2013-09" db="EMBL/GenBank/DDBJ databases">
        <title>Corchorus olitorius genome sequencing.</title>
        <authorList>
            <person name="Alam M."/>
            <person name="Haque M.S."/>
            <person name="Islam M.S."/>
            <person name="Emdad E.M."/>
            <person name="Islam M.M."/>
            <person name="Ahmed B."/>
            <person name="Halim A."/>
            <person name="Hossen Q.M.M."/>
            <person name="Hossain M.Z."/>
            <person name="Ahmed R."/>
            <person name="Khan M.M."/>
            <person name="Islam R."/>
            <person name="Rashid M.M."/>
            <person name="Khan S.A."/>
            <person name="Rahman M.S."/>
            <person name="Alam M."/>
            <person name="Yahiya A.S."/>
            <person name="Khan M.S."/>
            <person name="Azam M.S."/>
            <person name="Haque T."/>
            <person name="Lashkar M.Z.H."/>
            <person name="Akhand A.I."/>
            <person name="Morshed G."/>
            <person name="Roy S."/>
            <person name="Uddin K.S."/>
            <person name="Rabeya T."/>
            <person name="Hossain A.S."/>
            <person name="Chowdhury A."/>
            <person name="Snigdha A.R."/>
            <person name="Mortoza M.S."/>
            <person name="Matin S.A."/>
            <person name="Hoque S.M.E."/>
            <person name="Islam M.K."/>
            <person name="Roy D.K."/>
            <person name="Haider R."/>
            <person name="Moosa M.M."/>
            <person name="Elias S.M."/>
            <person name="Hasan A.M."/>
            <person name="Jahan S."/>
            <person name="Shafiuddin M."/>
            <person name="Mahmood N."/>
            <person name="Shommy N.S."/>
        </authorList>
    </citation>
    <scope>NUCLEOTIDE SEQUENCE [LARGE SCALE GENOMIC DNA]</scope>
    <source>
        <strain evidence="4">cv. O-4</strain>
    </source>
</reference>
<proteinExistence type="predicted"/>
<evidence type="ECO:0000256" key="1">
    <source>
        <dbReference type="SAM" id="MobiDB-lite"/>
    </source>
</evidence>
<evidence type="ECO:0000313" key="3">
    <source>
        <dbReference type="EMBL" id="OMO61806.1"/>
    </source>
</evidence>
<evidence type="ECO:0000313" key="4">
    <source>
        <dbReference type="Proteomes" id="UP000187203"/>
    </source>
</evidence>
<dbReference type="Proteomes" id="UP000187203">
    <property type="component" value="Unassembled WGS sequence"/>
</dbReference>
<gene>
    <name evidence="3" type="ORF">COLO4_33339</name>
</gene>
<dbReference type="PANTHER" id="PTHR34947">
    <property type="entry name" value="TRANSMEMBRANE PROTEIN"/>
    <property type="match status" value="1"/>
</dbReference>
<keyword evidence="4" id="KW-1185">Reference proteome</keyword>
<dbReference type="EMBL" id="AWUE01021565">
    <property type="protein sequence ID" value="OMO61806.1"/>
    <property type="molecule type" value="Genomic_DNA"/>
</dbReference>
<evidence type="ECO:0000256" key="2">
    <source>
        <dbReference type="SAM" id="SignalP"/>
    </source>
</evidence>